<organism evidence="2 3">
    <name type="scientific">Coffea canephora</name>
    <name type="common">Robusta coffee</name>
    <dbReference type="NCBI Taxonomy" id="49390"/>
    <lineage>
        <taxon>Eukaryota</taxon>
        <taxon>Viridiplantae</taxon>
        <taxon>Streptophyta</taxon>
        <taxon>Embryophyta</taxon>
        <taxon>Tracheophyta</taxon>
        <taxon>Spermatophyta</taxon>
        <taxon>Magnoliopsida</taxon>
        <taxon>eudicotyledons</taxon>
        <taxon>Gunneridae</taxon>
        <taxon>Pentapetalae</taxon>
        <taxon>asterids</taxon>
        <taxon>lamiids</taxon>
        <taxon>Gentianales</taxon>
        <taxon>Rubiaceae</taxon>
        <taxon>Ixoroideae</taxon>
        <taxon>Gardenieae complex</taxon>
        <taxon>Bertiereae - Coffeeae clade</taxon>
        <taxon>Coffeeae</taxon>
        <taxon>Coffea</taxon>
    </lineage>
</organism>
<dbReference type="AlphaFoldDB" id="A0A068UQA8"/>
<protein>
    <recommendedName>
        <fullName evidence="1">hAT-like transposase RNase-H fold domain-containing protein</fullName>
    </recommendedName>
</protein>
<dbReference type="PANTHER" id="PTHR23272">
    <property type="entry name" value="BED FINGER-RELATED"/>
    <property type="match status" value="1"/>
</dbReference>
<dbReference type="Gramene" id="CDP10690">
    <property type="protein sequence ID" value="CDP10690"/>
    <property type="gene ID" value="GSCOC_T00031486001"/>
</dbReference>
<dbReference type="SUPFAM" id="SSF53098">
    <property type="entry name" value="Ribonuclease H-like"/>
    <property type="match status" value="1"/>
</dbReference>
<proteinExistence type="predicted"/>
<dbReference type="STRING" id="49390.A0A068UQA8"/>
<dbReference type="Pfam" id="PF14372">
    <property type="entry name" value="hAT-like_RNase-H"/>
    <property type="match status" value="1"/>
</dbReference>
<dbReference type="PhylomeDB" id="A0A068UQA8"/>
<keyword evidence="3" id="KW-1185">Reference proteome</keyword>
<dbReference type="EMBL" id="HG739130">
    <property type="protein sequence ID" value="CDP10690.1"/>
    <property type="molecule type" value="Genomic_DNA"/>
</dbReference>
<sequence>MLLAPSELKEVFSCLDTSDTDYKEAPSLEDWKQVETLCTYLKPLFETANLLTAPTVLTTNTFFHEAWKIQLELGRAVGSEDPFISSLTKSMQEKFDKYWKICCFILAIAVVMDPRFKMKLVEFSFSKIYNEEATTYVKISLPCTFRPT</sequence>
<dbReference type="OMA" id="RRYKEYD"/>
<accession>A0A068UQA8</accession>
<name>A0A068UQA8_COFCA</name>
<evidence type="ECO:0000259" key="1">
    <source>
        <dbReference type="Pfam" id="PF14372"/>
    </source>
</evidence>
<dbReference type="OrthoDB" id="1301613at2759"/>
<dbReference type="InParanoid" id="A0A068UQA8"/>
<reference evidence="3" key="1">
    <citation type="journal article" date="2014" name="Science">
        <title>The coffee genome provides insight into the convergent evolution of caffeine biosynthesis.</title>
        <authorList>
            <person name="Denoeud F."/>
            <person name="Carretero-Paulet L."/>
            <person name="Dereeper A."/>
            <person name="Droc G."/>
            <person name="Guyot R."/>
            <person name="Pietrella M."/>
            <person name="Zheng C."/>
            <person name="Alberti A."/>
            <person name="Anthony F."/>
            <person name="Aprea G."/>
            <person name="Aury J.M."/>
            <person name="Bento P."/>
            <person name="Bernard M."/>
            <person name="Bocs S."/>
            <person name="Campa C."/>
            <person name="Cenci A."/>
            <person name="Combes M.C."/>
            <person name="Crouzillat D."/>
            <person name="Da Silva C."/>
            <person name="Daddiego L."/>
            <person name="De Bellis F."/>
            <person name="Dussert S."/>
            <person name="Garsmeur O."/>
            <person name="Gayraud T."/>
            <person name="Guignon V."/>
            <person name="Jahn K."/>
            <person name="Jamilloux V."/>
            <person name="Joet T."/>
            <person name="Labadie K."/>
            <person name="Lan T."/>
            <person name="Leclercq J."/>
            <person name="Lepelley M."/>
            <person name="Leroy T."/>
            <person name="Li L.T."/>
            <person name="Librado P."/>
            <person name="Lopez L."/>
            <person name="Munoz A."/>
            <person name="Noel B."/>
            <person name="Pallavicini A."/>
            <person name="Perrotta G."/>
            <person name="Poncet V."/>
            <person name="Pot D."/>
            <person name="Priyono X."/>
            <person name="Rigoreau M."/>
            <person name="Rouard M."/>
            <person name="Rozas J."/>
            <person name="Tranchant-Dubreuil C."/>
            <person name="VanBuren R."/>
            <person name="Zhang Q."/>
            <person name="Andrade A.C."/>
            <person name="Argout X."/>
            <person name="Bertrand B."/>
            <person name="de Kochko A."/>
            <person name="Graziosi G."/>
            <person name="Henry R.J."/>
            <person name="Jayarama X."/>
            <person name="Ming R."/>
            <person name="Nagai C."/>
            <person name="Rounsley S."/>
            <person name="Sankoff D."/>
            <person name="Giuliano G."/>
            <person name="Albert V.A."/>
            <person name="Wincker P."/>
            <person name="Lashermes P."/>
        </authorList>
    </citation>
    <scope>NUCLEOTIDE SEQUENCE [LARGE SCALE GENOMIC DNA]</scope>
    <source>
        <strain evidence="3">cv. DH200-94</strain>
    </source>
</reference>
<dbReference type="Proteomes" id="UP000295252">
    <property type="component" value="Chromosome II"/>
</dbReference>
<evidence type="ECO:0000313" key="3">
    <source>
        <dbReference type="Proteomes" id="UP000295252"/>
    </source>
</evidence>
<dbReference type="PANTHER" id="PTHR23272:SF52">
    <property type="entry name" value="ZINC FINGER BED DOMAIN-CONTAINING PROTEIN DAYSLEEPER"/>
    <property type="match status" value="1"/>
</dbReference>
<dbReference type="InterPro" id="IPR012337">
    <property type="entry name" value="RNaseH-like_sf"/>
</dbReference>
<gene>
    <name evidence="2" type="ORF">GSCOC_T00031486001</name>
</gene>
<dbReference type="InterPro" id="IPR025525">
    <property type="entry name" value="hAT-like_transposase_RNase-H"/>
</dbReference>
<evidence type="ECO:0000313" key="2">
    <source>
        <dbReference type="EMBL" id="CDP10690.1"/>
    </source>
</evidence>
<dbReference type="GO" id="GO:0003677">
    <property type="term" value="F:DNA binding"/>
    <property type="evidence" value="ECO:0007669"/>
    <property type="project" value="InterPro"/>
</dbReference>
<feature type="domain" description="hAT-like transposase RNase-H fold" evidence="1">
    <location>
        <begin position="55"/>
        <end position="138"/>
    </location>
</feature>